<dbReference type="RefSeq" id="WP_093369782.1">
    <property type="nucleotide sequence ID" value="NZ_FOQA01000001.1"/>
</dbReference>
<dbReference type="GO" id="GO:0008168">
    <property type="term" value="F:methyltransferase activity"/>
    <property type="evidence" value="ECO:0007669"/>
    <property type="project" value="UniProtKB-KW"/>
</dbReference>
<dbReference type="CDD" id="cd02440">
    <property type="entry name" value="AdoMet_MTases"/>
    <property type="match status" value="1"/>
</dbReference>
<sequence>MNEEKIEYWINQLNQELDMETCESFWDDRANEFNQRAEKRQEKADQMVEELIQKGIISSQSRVLDIGCGPGTHSIAFAKKGCQVTAMDISSNMLKHLKEKAEDLSLPSITLMKGNWEEVDLKQYGWNRYFDLVIASMSPAIHNWDTFDKMMTASKGYCYASAFIKRKDTLGDEIQKQVGDKKIPPTNKIESMQNILRIQGIHSELNLHHREWEMKMPIEEAVQHYIKKTQIKQEISSITKKEIRTFLENQQQDGFVLEKTEATVGEILWKV</sequence>
<keyword evidence="3" id="KW-1185">Reference proteome</keyword>
<dbReference type="InterPro" id="IPR041698">
    <property type="entry name" value="Methyltransf_25"/>
</dbReference>
<evidence type="ECO:0000313" key="3">
    <source>
        <dbReference type="Proteomes" id="UP000199287"/>
    </source>
</evidence>
<feature type="domain" description="Methyltransferase" evidence="1">
    <location>
        <begin position="63"/>
        <end position="146"/>
    </location>
</feature>
<accession>A0A1I3BD19</accession>
<evidence type="ECO:0000259" key="1">
    <source>
        <dbReference type="Pfam" id="PF13649"/>
    </source>
</evidence>
<dbReference type="GO" id="GO:0032259">
    <property type="term" value="P:methylation"/>
    <property type="evidence" value="ECO:0007669"/>
    <property type="project" value="UniProtKB-KW"/>
</dbReference>
<dbReference type="Proteomes" id="UP000199287">
    <property type="component" value="Unassembled WGS sequence"/>
</dbReference>
<keyword evidence="2" id="KW-0808">Transferase</keyword>
<organism evidence="2 3">
    <name type="scientific">Tindallia magadiensis</name>
    <dbReference type="NCBI Taxonomy" id="69895"/>
    <lineage>
        <taxon>Bacteria</taxon>
        <taxon>Bacillati</taxon>
        <taxon>Bacillota</taxon>
        <taxon>Clostridia</taxon>
        <taxon>Peptostreptococcales</taxon>
        <taxon>Tindalliaceae</taxon>
        <taxon>Tindallia</taxon>
    </lineage>
</organism>
<dbReference type="Gene3D" id="3.40.50.150">
    <property type="entry name" value="Vaccinia Virus protein VP39"/>
    <property type="match status" value="1"/>
</dbReference>
<protein>
    <submittedName>
        <fullName evidence="2">Methyltransferase domain-containing protein</fullName>
    </submittedName>
</protein>
<dbReference type="InterPro" id="IPR050723">
    <property type="entry name" value="CFA/CMAS"/>
</dbReference>
<dbReference type="PANTHER" id="PTHR43667">
    <property type="entry name" value="CYCLOPROPANE-FATTY-ACYL-PHOSPHOLIPID SYNTHASE"/>
    <property type="match status" value="1"/>
</dbReference>
<dbReference type="AlphaFoldDB" id="A0A1I3BD19"/>
<name>A0A1I3BD19_9FIRM</name>
<reference evidence="3" key="1">
    <citation type="submission" date="2016-10" db="EMBL/GenBank/DDBJ databases">
        <authorList>
            <person name="Varghese N."/>
            <person name="Submissions S."/>
        </authorList>
    </citation>
    <scope>NUCLEOTIDE SEQUENCE [LARGE SCALE GENOMIC DNA]</scope>
    <source>
        <strain evidence="3">Z-7934</strain>
    </source>
</reference>
<gene>
    <name evidence="2" type="ORF">SAMN05192551_101716</name>
</gene>
<dbReference type="SUPFAM" id="SSF53335">
    <property type="entry name" value="S-adenosyl-L-methionine-dependent methyltransferases"/>
    <property type="match status" value="1"/>
</dbReference>
<dbReference type="PANTHER" id="PTHR43667:SF2">
    <property type="entry name" value="FATTY ACID C-METHYL TRANSFERASE"/>
    <property type="match status" value="1"/>
</dbReference>
<evidence type="ECO:0000313" key="2">
    <source>
        <dbReference type="EMBL" id="SFH59839.1"/>
    </source>
</evidence>
<dbReference type="OrthoDB" id="9791837at2"/>
<dbReference type="Pfam" id="PF13649">
    <property type="entry name" value="Methyltransf_25"/>
    <property type="match status" value="1"/>
</dbReference>
<keyword evidence="2" id="KW-0489">Methyltransferase</keyword>
<proteinExistence type="predicted"/>
<dbReference type="EMBL" id="FOQA01000001">
    <property type="protein sequence ID" value="SFH59839.1"/>
    <property type="molecule type" value="Genomic_DNA"/>
</dbReference>
<dbReference type="InterPro" id="IPR029063">
    <property type="entry name" value="SAM-dependent_MTases_sf"/>
</dbReference>
<dbReference type="STRING" id="69895.SAMN05192551_101716"/>